<evidence type="ECO:0000256" key="9">
    <source>
        <dbReference type="ARBA" id="ARBA00023134"/>
    </source>
</evidence>
<dbReference type="EMBL" id="LAZP02000022">
    <property type="protein sequence ID" value="PFH62626.1"/>
    <property type="molecule type" value="Genomic_DNA"/>
</dbReference>
<evidence type="ECO:0000256" key="8">
    <source>
        <dbReference type="ARBA" id="ARBA00022741"/>
    </source>
</evidence>
<dbReference type="OrthoDB" id="10257085at2759"/>
<name>A0A2A9PP85_OPHUN</name>
<keyword evidence="9" id="KW-0342">GTP-binding</keyword>
<keyword evidence="7" id="KW-0808">Transferase</keyword>
<dbReference type="InterPro" id="IPR029057">
    <property type="entry name" value="PRTase-like"/>
</dbReference>
<dbReference type="Gene3D" id="3.40.50.2020">
    <property type="match status" value="1"/>
</dbReference>
<comment type="pathway">
    <text evidence="2">Pyrimidine metabolism; UMP biosynthesis via salvage pathway; UMP from uracil: step 1/1.</text>
</comment>
<evidence type="ECO:0000256" key="2">
    <source>
        <dbReference type="ARBA" id="ARBA00005180"/>
    </source>
</evidence>
<dbReference type="GO" id="GO:0004845">
    <property type="term" value="F:uracil phosphoribosyltransferase activity"/>
    <property type="evidence" value="ECO:0007669"/>
    <property type="project" value="UniProtKB-EC"/>
</dbReference>
<proteinExistence type="inferred from homology"/>
<accession>A0A2A9PP85</accession>
<comment type="similarity">
    <text evidence="3">Belongs to the UPRTase family.</text>
</comment>
<dbReference type="CDD" id="cd06223">
    <property type="entry name" value="PRTases_typeI"/>
    <property type="match status" value="1"/>
</dbReference>
<comment type="cofactor">
    <cofactor evidence="1">
        <name>Mg(2+)</name>
        <dbReference type="ChEBI" id="CHEBI:18420"/>
    </cofactor>
</comment>
<evidence type="ECO:0000256" key="1">
    <source>
        <dbReference type="ARBA" id="ARBA00001946"/>
    </source>
</evidence>
<evidence type="ECO:0000256" key="5">
    <source>
        <dbReference type="ARBA" id="ARBA00022533"/>
    </source>
</evidence>
<evidence type="ECO:0000256" key="3">
    <source>
        <dbReference type="ARBA" id="ARBA00009516"/>
    </source>
</evidence>
<evidence type="ECO:0000256" key="6">
    <source>
        <dbReference type="ARBA" id="ARBA00022676"/>
    </source>
</evidence>
<dbReference type="InterPro" id="IPR000836">
    <property type="entry name" value="PRTase_dom"/>
</dbReference>
<keyword evidence="6" id="KW-0328">Glycosyltransferase</keyword>
<dbReference type="EC" id="2.4.2.9" evidence="4"/>
<dbReference type="InterPro" id="IPR050054">
    <property type="entry name" value="UPRTase/APRTase"/>
</dbReference>
<dbReference type="STRING" id="268505.A0A2A9PP85"/>
<evidence type="ECO:0000259" key="10">
    <source>
        <dbReference type="Pfam" id="PF14681"/>
    </source>
</evidence>
<keyword evidence="5" id="KW-0021">Allosteric enzyme</keyword>
<evidence type="ECO:0000313" key="12">
    <source>
        <dbReference type="Proteomes" id="UP000037136"/>
    </source>
</evidence>
<dbReference type="SUPFAM" id="SSF53271">
    <property type="entry name" value="PRTase-like"/>
    <property type="match status" value="1"/>
</dbReference>
<keyword evidence="12" id="KW-1185">Reference proteome</keyword>
<evidence type="ECO:0000313" key="11">
    <source>
        <dbReference type="EMBL" id="PFH62626.1"/>
    </source>
</evidence>
<reference evidence="11 12" key="1">
    <citation type="journal article" date="2015" name="BMC Genomics">
        <title>Gene expression during zombie ant biting behavior reflects the complexity underlying fungal parasitic behavioral manipulation.</title>
        <authorList>
            <person name="de Bekker C."/>
            <person name="Ohm R.A."/>
            <person name="Loreto R.G."/>
            <person name="Sebastian A."/>
            <person name="Albert I."/>
            <person name="Merrow M."/>
            <person name="Brachmann A."/>
            <person name="Hughes D.P."/>
        </authorList>
    </citation>
    <scope>NUCLEOTIDE SEQUENCE [LARGE SCALE GENOMIC DNA]</scope>
    <source>
        <strain evidence="11 12">SC16a</strain>
    </source>
</reference>
<dbReference type="PANTHER" id="PTHR32315:SF4">
    <property type="entry name" value="URACIL PHOSPHORIBOSYLTRANSFERASE, CHLOROPLASTIC"/>
    <property type="match status" value="1"/>
</dbReference>
<gene>
    <name evidence="11" type="ORF">XA68_12700</name>
</gene>
<protein>
    <recommendedName>
        <fullName evidence="4">uracil phosphoribosyltransferase</fullName>
        <ecNumber evidence="4">2.4.2.9</ecNumber>
    </recommendedName>
</protein>
<evidence type="ECO:0000256" key="4">
    <source>
        <dbReference type="ARBA" id="ARBA00011894"/>
    </source>
</evidence>
<dbReference type="Pfam" id="PF14681">
    <property type="entry name" value="UPRTase"/>
    <property type="match status" value="1"/>
</dbReference>
<dbReference type="GO" id="GO:0005525">
    <property type="term" value="F:GTP binding"/>
    <property type="evidence" value="ECO:0007669"/>
    <property type="project" value="UniProtKB-KW"/>
</dbReference>
<evidence type="ECO:0000256" key="7">
    <source>
        <dbReference type="ARBA" id="ARBA00022679"/>
    </source>
</evidence>
<sequence>MASLPPNVHVSRHPCLRAKLSQLRSQSAGPKEVEALVHQIGLIISCDAMAANVVAAVDGPKDKTPLGFEFTTTTALPKTMCIVPVLRSGLALVQAVQDMLPHPVPVHHLGLYRDHASLAPVEYYNNLPHRPPGAVASPASSLAFIVDPVIATGGTCVAAIQALREWGAEKIVVIAVLGAADGVRTAAEEWPEGCEVWVAGLDERLTSSGMLEPGLGDIGDRLFLTAGK</sequence>
<dbReference type="PANTHER" id="PTHR32315">
    <property type="entry name" value="ADENINE PHOSPHORIBOSYLTRANSFERASE"/>
    <property type="match status" value="1"/>
</dbReference>
<dbReference type="FunFam" id="3.40.50.2020:FF:000049">
    <property type="entry name" value="Putative uracil phosphoribosyltransferase urg2"/>
    <property type="match status" value="1"/>
</dbReference>
<dbReference type="Proteomes" id="UP000037136">
    <property type="component" value="Unassembled WGS sequence"/>
</dbReference>
<feature type="domain" description="Phosphoribosyltransferase" evidence="10">
    <location>
        <begin position="10"/>
        <end position="225"/>
    </location>
</feature>
<reference evidence="11 12" key="2">
    <citation type="journal article" date="2017" name="Sci. Rep.">
        <title>Ant-infecting Ophiocordyceps genomes reveal a high diversity of potential behavioral manipulation genes and a possible major role for enterotoxins.</title>
        <authorList>
            <person name="de Bekker C."/>
            <person name="Ohm R.A."/>
            <person name="Evans H.C."/>
            <person name="Brachmann A."/>
            <person name="Hughes D.P."/>
        </authorList>
    </citation>
    <scope>NUCLEOTIDE SEQUENCE [LARGE SCALE GENOMIC DNA]</scope>
    <source>
        <strain evidence="11 12">SC16a</strain>
    </source>
</reference>
<keyword evidence="8" id="KW-0547">Nucleotide-binding</keyword>
<comment type="caution">
    <text evidence="11">The sequence shown here is derived from an EMBL/GenBank/DDBJ whole genome shotgun (WGS) entry which is preliminary data.</text>
</comment>
<organism evidence="11 12">
    <name type="scientific">Ophiocordyceps unilateralis</name>
    <name type="common">Zombie-ant fungus</name>
    <name type="synonym">Torrubia unilateralis</name>
    <dbReference type="NCBI Taxonomy" id="268505"/>
    <lineage>
        <taxon>Eukaryota</taxon>
        <taxon>Fungi</taxon>
        <taxon>Dikarya</taxon>
        <taxon>Ascomycota</taxon>
        <taxon>Pezizomycotina</taxon>
        <taxon>Sordariomycetes</taxon>
        <taxon>Hypocreomycetidae</taxon>
        <taxon>Hypocreales</taxon>
        <taxon>Ophiocordycipitaceae</taxon>
        <taxon>Ophiocordyceps</taxon>
    </lineage>
</organism>
<dbReference type="AlphaFoldDB" id="A0A2A9PP85"/>
<dbReference type="NCBIfam" id="NF001097">
    <property type="entry name" value="PRK00129.1"/>
    <property type="match status" value="1"/>
</dbReference>